<dbReference type="HOGENOM" id="CLU_2139439_0_0_1"/>
<evidence type="ECO:0000313" key="1">
    <source>
        <dbReference type="EMBL" id="KIK95689.1"/>
    </source>
</evidence>
<keyword evidence="2" id="KW-1185">Reference proteome</keyword>
<organism evidence="1 2">
    <name type="scientific">Paxillus rubicundulus Ve08.2h10</name>
    <dbReference type="NCBI Taxonomy" id="930991"/>
    <lineage>
        <taxon>Eukaryota</taxon>
        <taxon>Fungi</taxon>
        <taxon>Dikarya</taxon>
        <taxon>Basidiomycota</taxon>
        <taxon>Agaricomycotina</taxon>
        <taxon>Agaricomycetes</taxon>
        <taxon>Agaricomycetidae</taxon>
        <taxon>Boletales</taxon>
        <taxon>Paxilineae</taxon>
        <taxon>Paxillaceae</taxon>
        <taxon>Paxillus</taxon>
    </lineage>
</organism>
<gene>
    <name evidence="1" type="ORF">PAXRUDRAFT_776650</name>
</gene>
<accession>A0A0D0E3V1</accession>
<dbReference type="Proteomes" id="UP000054538">
    <property type="component" value="Unassembled WGS sequence"/>
</dbReference>
<name>A0A0D0E3V1_9AGAM</name>
<feature type="non-terminal residue" evidence="1">
    <location>
        <position position="1"/>
    </location>
</feature>
<sequence>TVQHLAWHAPRTAELPLSIRVCVEILFETQPSGTVQRQNMVMLTINDSHSRIKWKRRSLSSTWAVSVCNCGKEKASNYSALHVKFPPEFPLEFIWPCLSQPNIALNIKETREY</sequence>
<dbReference type="EMBL" id="KN825026">
    <property type="protein sequence ID" value="KIK95689.1"/>
    <property type="molecule type" value="Genomic_DNA"/>
</dbReference>
<dbReference type="AlphaFoldDB" id="A0A0D0E3V1"/>
<protein>
    <submittedName>
        <fullName evidence="1">Unplaced genomic scaffold scaffold_204, whole genome shotgun sequence</fullName>
    </submittedName>
</protein>
<proteinExistence type="predicted"/>
<dbReference type="InParanoid" id="A0A0D0E3V1"/>
<reference evidence="2" key="2">
    <citation type="submission" date="2015-01" db="EMBL/GenBank/DDBJ databases">
        <title>Evolutionary Origins and Diversification of the Mycorrhizal Mutualists.</title>
        <authorList>
            <consortium name="DOE Joint Genome Institute"/>
            <consortium name="Mycorrhizal Genomics Consortium"/>
            <person name="Kohler A."/>
            <person name="Kuo A."/>
            <person name="Nagy L.G."/>
            <person name="Floudas D."/>
            <person name="Copeland A."/>
            <person name="Barry K.W."/>
            <person name="Cichocki N."/>
            <person name="Veneault-Fourrey C."/>
            <person name="LaButti K."/>
            <person name="Lindquist E.A."/>
            <person name="Lipzen A."/>
            <person name="Lundell T."/>
            <person name="Morin E."/>
            <person name="Murat C."/>
            <person name="Riley R."/>
            <person name="Ohm R."/>
            <person name="Sun H."/>
            <person name="Tunlid A."/>
            <person name="Henrissat B."/>
            <person name="Grigoriev I.V."/>
            <person name="Hibbett D.S."/>
            <person name="Martin F."/>
        </authorList>
    </citation>
    <scope>NUCLEOTIDE SEQUENCE [LARGE SCALE GENOMIC DNA]</scope>
    <source>
        <strain evidence="2">Ve08.2h10</strain>
    </source>
</reference>
<evidence type="ECO:0000313" key="2">
    <source>
        <dbReference type="Proteomes" id="UP000054538"/>
    </source>
</evidence>
<reference evidence="1 2" key="1">
    <citation type="submission" date="2014-04" db="EMBL/GenBank/DDBJ databases">
        <authorList>
            <consortium name="DOE Joint Genome Institute"/>
            <person name="Kuo A."/>
            <person name="Kohler A."/>
            <person name="Jargeat P."/>
            <person name="Nagy L.G."/>
            <person name="Floudas D."/>
            <person name="Copeland A."/>
            <person name="Barry K.W."/>
            <person name="Cichocki N."/>
            <person name="Veneault-Fourrey C."/>
            <person name="LaButti K."/>
            <person name="Lindquist E.A."/>
            <person name="Lipzen A."/>
            <person name="Lundell T."/>
            <person name="Morin E."/>
            <person name="Murat C."/>
            <person name="Sun H."/>
            <person name="Tunlid A."/>
            <person name="Henrissat B."/>
            <person name="Grigoriev I.V."/>
            <person name="Hibbett D.S."/>
            <person name="Martin F."/>
            <person name="Nordberg H.P."/>
            <person name="Cantor M.N."/>
            <person name="Hua S.X."/>
        </authorList>
    </citation>
    <scope>NUCLEOTIDE SEQUENCE [LARGE SCALE GENOMIC DNA]</scope>
    <source>
        <strain evidence="1 2">Ve08.2h10</strain>
    </source>
</reference>